<keyword evidence="7" id="KW-1185">Reference proteome</keyword>
<dbReference type="InterPro" id="IPR039424">
    <property type="entry name" value="SBP_5"/>
</dbReference>
<dbReference type="GO" id="GO:1904680">
    <property type="term" value="F:peptide transmembrane transporter activity"/>
    <property type="evidence" value="ECO:0007669"/>
    <property type="project" value="TreeGrafter"/>
</dbReference>
<evidence type="ECO:0000313" key="7">
    <source>
        <dbReference type="Proteomes" id="UP000002318"/>
    </source>
</evidence>
<dbReference type="Pfam" id="PF00496">
    <property type="entry name" value="SBP_bac_5"/>
    <property type="match status" value="1"/>
</dbReference>
<dbReference type="PANTHER" id="PTHR30290:SF9">
    <property type="entry name" value="OLIGOPEPTIDE-BINDING PROTEIN APPA"/>
    <property type="match status" value="1"/>
</dbReference>
<dbReference type="EMBL" id="CP002116">
    <property type="protein sequence ID" value="ADK81683.1"/>
    <property type="molecule type" value="Genomic_DNA"/>
</dbReference>
<proteinExistence type="inferred from homology"/>
<comment type="similarity">
    <text evidence="1">Belongs to the bacterial solute-binding protein 5 family.</text>
</comment>
<dbReference type="PROSITE" id="PS51257">
    <property type="entry name" value="PROKAR_LIPOPROTEIN"/>
    <property type="match status" value="1"/>
</dbReference>
<accession>E1R4E2</accession>
<dbReference type="Gene3D" id="3.90.76.10">
    <property type="entry name" value="Dipeptide-binding Protein, Domain 1"/>
    <property type="match status" value="1"/>
</dbReference>
<dbReference type="GO" id="GO:0015833">
    <property type="term" value="P:peptide transport"/>
    <property type="evidence" value="ECO:0007669"/>
    <property type="project" value="TreeGrafter"/>
</dbReference>
<dbReference type="PIRSF" id="PIRSF002741">
    <property type="entry name" value="MppA"/>
    <property type="match status" value="1"/>
</dbReference>
<dbReference type="SUPFAM" id="SSF53850">
    <property type="entry name" value="Periplasmic binding protein-like II"/>
    <property type="match status" value="1"/>
</dbReference>
<feature type="chain" id="PRO_5003150711" evidence="4">
    <location>
        <begin position="23"/>
        <end position="522"/>
    </location>
</feature>
<feature type="domain" description="Solute-binding protein family 5" evidence="5">
    <location>
        <begin position="89"/>
        <end position="436"/>
    </location>
</feature>
<dbReference type="Gene3D" id="3.10.105.10">
    <property type="entry name" value="Dipeptide-binding Protein, Domain 3"/>
    <property type="match status" value="1"/>
</dbReference>
<dbReference type="KEGG" id="ssm:Spirs_2573"/>
<dbReference type="OrthoDB" id="304884at2"/>
<dbReference type="GO" id="GO:0030288">
    <property type="term" value="C:outer membrane-bounded periplasmic space"/>
    <property type="evidence" value="ECO:0007669"/>
    <property type="project" value="UniProtKB-ARBA"/>
</dbReference>
<reference evidence="6 7" key="1">
    <citation type="journal article" date="2010" name="Stand. Genomic Sci.">
        <title>Complete genome sequence of Spirochaeta smaragdinae type strain (SEBR 4228).</title>
        <authorList>
            <person name="Mavromatis K."/>
            <person name="Yasawong M."/>
            <person name="Chertkov O."/>
            <person name="Lapidus A."/>
            <person name="Lucas S."/>
            <person name="Nolan M."/>
            <person name="Del Rio T.G."/>
            <person name="Tice H."/>
            <person name="Cheng J.F."/>
            <person name="Pitluck S."/>
            <person name="Liolios K."/>
            <person name="Ivanova N."/>
            <person name="Tapia R."/>
            <person name="Han C."/>
            <person name="Bruce D."/>
            <person name="Goodwin L."/>
            <person name="Pati A."/>
            <person name="Chen A."/>
            <person name="Palaniappan K."/>
            <person name="Land M."/>
            <person name="Hauser L."/>
            <person name="Chang Y.J."/>
            <person name="Jeffries C.D."/>
            <person name="Detter J.C."/>
            <person name="Rohde M."/>
            <person name="Brambilla E."/>
            <person name="Spring S."/>
            <person name="Goker M."/>
            <person name="Sikorski J."/>
            <person name="Woyke T."/>
            <person name="Bristow J."/>
            <person name="Eisen J.A."/>
            <person name="Markowitz V."/>
            <person name="Hugenholtz P."/>
            <person name="Klenk H.P."/>
            <person name="Kyrpides N.C."/>
        </authorList>
    </citation>
    <scope>NUCLEOTIDE SEQUENCE [LARGE SCALE GENOMIC DNA]</scope>
    <source>
        <strain evidence="7">DSM 11293 / JCM 15392 / SEBR 4228</strain>
    </source>
</reference>
<dbReference type="Gene3D" id="3.40.190.10">
    <property type="entry name" value="Periplasmic binding protein-like II"/>
    <property type="match status" value="1"/>
</dbReference>
<gene>
    <name evidence="6" type="ordered locus">Spirs_2573</name>
</gene>
<evidence type="ECO:0000256" key="2">
    <source>
        <dbReference type="ARBA" id="ARBA00022448"/>
    </source>
</evidence>
<dbReference type="Proteomes" id="UP000002318">
    <property type="component" value="Chromosome"/>
</dbReference>
<sequence>MKQRITFELLALGLVMMLSACSGGEGTATGSGAPDGASSKKDSVIIANAAEPDLFFPAHSTLLTNMDEVPILHNIYETPIKLMPDGSKEPLLAESWEISEDGKDYTLNLRRNVTFHDGNPMTAEDVAFSLNTAASTAMGRTLLINYDNTEVIDEATVVVHLTAPYGAFLNSLSSRFALVFEKALYEKIGEDGYSDAPVGTGPYKFVERVAGNHITLESNKDYWGGEPPIKHITYRIMTDANTQMLALENGEIDVLLNANLTPLMQLPDDSSVKWSICEASSIATIAFNCAKGVAADVNFRKAVQCAIDKEEIVLGVYEGLATVGDIFVAPSFSGRPKTADVIKVAYDPEQAKKYLAQSNYHGEDFMIAVISGSRDEAAAQIVQGQLLEVGIKCSVNALDAASFAALTYYGTGNFGAYQRAGGISILDADGLYTYFNRKVLGTRYDMGCYNDELEGLLDAGRVEIDPQVRKDIYAQACNNIIENAYRVVLYYDLSIVAFNKDMQGVEPRALTGLYFFNDWSWK</sequence>
<dbReference type="eggNOG" id="COG0747">
    <property type="taxonomic scope" value="Bacteria"/>
</dbReference>
<dbReference type="InterPro" id="IPR030678">
    <property type="entry name" value="Peptide/Ni-bd"/>
</dbReference>
<organism evidence="6 7">
    <name type="scientific">Sediminispirochaeta smaragdinae (strain DSM 11293 / JCM 15392 / SEBR 4228)</name>
    <name type="common">Spirochaeta smaragdinae</name>
    <dbReference type="NCBI Taxonomy" id="573413"/>
    <lineage>
        <taxon>Bacteria</taxon>
        <taxon>Pseudomonadati</taxon>
        <taxon>Spirochaetota</taxon>
        <taxon>Spirochaetia</taxon>
        <taxon>Spirochaetales</taxon>
        <taxon>Spirochaetaceae</taxon>
        <taxon>Sediminispirochaeta</taxon>
    </lineage>
</organism>
<dbReference type="PANTHER" id="PTHR30290">
    <property type="entry name" value="PERIPLASMIC BINDING COMPONENT OF ABC TRANSPORTER"/>
    <property type="match status" value="1"/>
</dbReference>
<feature type="signal peptide" evidence="4">
    <location>
        <begin position="1"/>
        <end position="22"/>
    </location>
</feature>
<dbReference type="RefSeq" id="WP_013255145.1">
    <property type="nucleotide sequence ID" value="NC_014364.1"/>
</dbReference>
<dbReference type="InterPro" id="IPR000914">
    <property type="entry name" value="SBP_5_dom"/>
</dbReference>
<dbReference type="STRING" id="573413.Spirs_2573"/>
<dbReference type="GO" id="GO:0043190">
    <property type="term" value="C:ATP-binding cassette (ABC) transporter complex"/>
    <property type="evidence" value="ECO:0007669"/>
    <property type="project" value="InterPro"/>
</dbReference>
<dbReference type="HOGENOM" id="CLU_017028_7_3_12"/>
<evidence type="ECO:0000313" key="6">
    <source>
        <dbReference type="EMBL" id="ADK81683.1"/>
    </source>
</evidence>
<name>E1R4E2_SEDSS</name>
<protein>
    <submittedName>
        <fullName evidence="6">Extracellular solute-binding protein family 5</fullName>
    </submittedName>
</protein>
<dbReference type="AlphaFoldDB" id="E1R4E2"/>
<keyword evidence="2" id="KW-0813">Transport</keyword>
<dbReference type="CDD" id="cd00995">
    <property type="entry name" value="PBP2_NikA_DppA_OppA_like"/>
    <property type="match status" value="1"/>
</dbReference>
<keyword evidence="3 4" id="KW-0732">Signal</keyword>
<evidence type="ECO:0000256" key="4">
    <source>
        <dbReference type="SAM" id="SignalP"/>
    </source>
</evidence>
<evidence type="ECO:0000256" key="3">
    <source>
        <dbReference type="ARBA" id="ARBA00022729"/>
    </source>
</evidence>
<evidence type="ECO:0000259" key="5">
    <source>
        <dbReference type="Pfam" id="PF00496"/>
    </source>
</evidence>
<evidence type="ECO:0000256" key="1">
    <source>
        <dbReference type="ARBA" id="ARBA00005695"/>
    </source>
</evidence>